<proteinExistence type="predicted"/>
<accession>X1DST4</accession>
<sequence>IIKCKGGKGAYKIRPENFNVYQLLSKKIEKEVADNLVNPVLTQADYEKRKTVVSLLELPENIENSIIERLSTLEDKDLNLDLLPFKTIREKYMQIYNSDKIITYEDSMKKKRKRKKKKCLK</sequence>
<evidence type="ECO:0000313" key="1">
    <source>
        <dbReference type="EMBL" id="GAH11320.1"/>
    </source>
</evidence>
<organism evidence="1">
    <name type="scientific">marine sediment metagenome</name>
    <dbReference type="NCBI Taxonomy" id="412755"/>
    <lineage>
        <taxon>unclassified sequences</taxon>
        <taxon>metagenomes</taxon>
        <taxon>ecological metagenomes</taxon>
    </lineage>
</organism>
<comment type="caution">
    <text evidence="1">The sequence shown here is derived from an EMBL/GenBank/DDBJ whole genome shotgun (WGS) entry which is preliminary data.</text>
</comment>
<reference evidence="1" key="1">
    <citation type="journal article" date="2014" name="Front. Microbiol.">
        <title>High frequency of phylogenetically diverse reductive dehalogenase-homologous genes in deep subseafloor sedimentary metagenomes.</title>
        <authorList>
            <person name="Kawai M."/>
            <person name="Futagami T."/>
            <person name="Toyoda A."/>
            <person name="Takaki Y."/>
            <person name="Nishi S."/>
            <person name="Hori S."/>
            <person name="Arai W."/>
            <person name="Tsubouchi T."/>
            <person name="Morono Y."/>
            <person name="Uchiyama I."/>
            <person name="Ito T."/>
            <person name="Fujiyama A."/>
            <person name="Inagaki F."/>
            <person name="Takami H."/>
        </authorList>
    </citation>
    <scope>NUCLEOTIDE SEQUENCE</scope>
    <source>
        <strain evidence="1">Expedition CK06-06</strain>
    </source>
</reference>
<dbReference type="EMBL" id="BART01029838">
    <property type="protein sequence ID" value="GAH11320.1"/>
    <property type="molecule type" value="Genomic_DNA"/>
</dbReference>
<protein>
    <submittedName>
        <fullName evidence="1">Uncharacterized protein</fullName>
    </submittedName>
</protein>
<name>X1DST4_9ZZZZ</name>
<feature type="non-terminal residue" evidence="1">
    <location>
        <position position="1"/>
    </location>
</feature>
<dbReference type="AlphaFoldDB" id="X1DST4"/>
<gene>
    <name evidence="1" type="ORF">S01H4_52260</name>
</gene>